<proteinExistence type="predicted"/>
<protein>
    <submittedName>
        <fullName evidence="5">Uncharacterized protein</fullName>
    </submittedName>
</protein>
<dbReference type="Proteomes" id="UP000325577">
    <property type="component" value="Linkage Group LG15"/>
</dbReference>
<dbReference type="InterPro" id="IPR050498">
    <property type="entry name" value="Ycf3"/>
</dbReference>
<dbReference type="InterPro" id="IPR011990">
    <property type="entry name" value="TPR-like_helical_dom_sf"/>
</dbReference>
<evidence type="ECO:0000256" key="4">
    <source>
        <dbReference type="SAM" id="Phobius"/>
    </source>
</evidence>
<dbReference type="PANTHER" id="PTHR44858:SF1">
    <property type="entry name" value="UDP-N-ACETYLGLUCOSAMINE--PEPTIDE N-ACETYLGLUCOSAMINYLTRANSFERASE SPINDLY-RELATED"/>
    <property type="match status" value="1"/>
</dbReference>
<dbReference type="AlphaFoldDB" id="A0A5J5BAG7"/>
<keyword evidence="6" id="KW-1185">Reference proteome</keyword>
<dbReference type="OrthoDB" id="1893133at2759"/>
<dbReference type="EMBL" id="CM018038">
    <property type="protein sequence ID" value="KAA8538191.1"/>
    <property type="molecule type" value="Genomic_DNA"/>
</dbReference>
<keyword evidence="4" id="KW-0812">Transmembrane</keyword>
<dbReference type="InterPro" id="IPR013105">
    <property type="entry name" value="TPR_2"/>
</dbReference>
<dbReference type="Pfam" id="PF07719">
    <property type="entry name" value="TPR_2"/>
    <property type="match status" value="1"/>
</dbReference>
<evidence type="ECO:0000256" key="1">
    <source>
        <dbReference type="ARBA" id="ARBA00022737"/>
    </source>
</evidence>
<keyword evidence="1" id="KW-0677">Repeat</keyword>
<name>A0A5J5BAG7_9ASTE</name>
<evidence type="ECO:0000313" key="5">
    <source>
        <dbReference type="EMBL" id="KAA8538191.1"/>
    </source>
</evidence>
<feature type="repeat" description="TPR" evidence="3">
    <location>
        <begin position="170"/>
        <end position="203"/>
    </location>
</feature>
<keyword evidence="2 3" id="KW-0802">TPR repeat</keyword>
<sequence length="241" mass="26614">MSMKDDILLQAGLILFTVSMFLLMYGIPQKAFSKLRRILINRSDFRAKRHFIRGAQLLAQARSAKDSSAATTLAKSAAEEADRAIAIDPKDAAAHILKALSLELQGFKTSALDSLDVALSPFAAKSLSDRERGDALSKRAELKLALARSEQVDSAVMDLVNSVKLRNDNPQAFYLLGECYETKGMVEEARKAYEDALKVEPRYIMPREALGRLGIDNVSPKFVLADLQPYHLPPAYWVSGV</sequence>
<evidence type="ECO:0000313" key="6">
    <source>
        <dbReference type="Proteomes" id="UP000325577"/>
    </source>
</evidence>
<reference evidence="5 6" key="1">
    <citation type="submission" date="2019-09" db="EMBL/GenBank/DDBJ databases">
        <title>A chromosome-level genome assembly of the Chinese tupelo Nyssa sinensis.</title>
        <authorList>
            <person name="Yang X."/>
            <person name="Kang M."/>
            <person name="Yang Y."/>
            <person name="Xiong H."/>
            <person name="Wang M."/>
            <person name="Zhang Z."/>
            <person name="Wang Z."/>
            <person name="Wu H."/>
            <person name="Ma T."/>
            <person name="Liu J."/>
            <person name="Xi Z."/>
        </authorList>
    </citation>
    <scope>NUCLEOTIDE SEQUENCE [LARGE SCALE GENOMIC DNA]</scope>
    <source>
        <strain evidence="5">J267</strain>
        <tissue evidence="5">Leaf</tissue>
    </source>
</reference>
<keyword evidence="4" id="KW-1133">Transmembrane helix</keyword>
<dbReference type="PROSITE" id="PS50293">
    <property type="entry name" value="TPR_REGION"/>
    <property type="match status" value="1"/>
</dbReference>
<accession>A0A5J5BAG7</accession>
<feature type="transmembrane region" description="Helical" evidence="4">
    <location>
        <begin position="7"/>
        <end position="27"/>
    </location>
</feature>
<dbReference type="SMART" id="SM00028">
    <property type="entry name" value="TPR"/>
    <property type="match status" value="1"/>
</dbReference>
<evidence type="ECO:0000256" key="2">
    <source>
        <dbReference type="ARBA" id="ARBA00022803"/>
    </source>
</evidence>
<dbReference type="Gene3D" id="1.25.40.10">
    <property type="entry name" value="Tetratricopeptide repeat domain"/>
    <property type="match status" value="2"/>
</dbReference>
<organism evidence="5 6">
    <name type="scientific">Nyssa sinensis</name>
    <dbReference type="NCBI Taxonomy" id="561372"/>
    <lineage>
        <taxon>Eukaryota</taxon>
        <taxon>Viridiplantae</taxon>
        <taxon>Streptophyta</taxon>
        <taxon>Embryophyta</taxon>
        <taxon>Tracheophyta</taxon>
        <taxon>Spermatophyta</taxon>
        <taxon>Magnoliopsida</taxon>
        <taxon>eudicotyledons</taxon>
        <taxon>Gunneridae</taxon>
        <taxon>Pentapetalae</taxon>
        <taxon>asterids</taxon>
        <taxon>Cornales</taxon>
        <taxon>Nyssaceae</taxon>
        <taxon>Nyssa</taxon>
    </lineage>
</organism>
<gene>
    <name evidence="5" type="ORF">F0562_027799</name>
</gene>
<dbReference type="SUPFAM" id="SSF48452">
    <property type="entry name" value="TPR-like"/>
    <property type="match status" value="1"/>
</dbReference>
<dbReference type="PANTHER" id="PTHR44858">
    <property type="entry name" value="TETRATRICOPEPTIDE REPEAT PROTEIN 6"/>
    <property type="match status" value="1"/>
</dbReference>
<evidence type="ECO:0000256" key="3">
    <source>
        <dbReference type="PROSITE-ProRule" id="PRU00339"/>
    </source>
</evidence>
<dbReference type="PROSITE" id="PS50005">
    <property type="entry name" value="TPR"/>
    <property type="match status" value="1"/>
</dbReference>
<dbReference type="InterPro" id="IPR019734">
    <property type="entry name" value="TPR_rpt"/>
</dbReference>
<keyword evidence="4" id="KW-0472">Membrane</keyword>